<dbReference type="InterPro" id="IPR040442">
    <property type="entry name" value="Pyrv_kinase-like_dom_sf"/>
</dbReference>
<dbReference type="InterPro" id="IPR050251">
    <property type="entry name" value="HpcH-HpaI_aldolase"/>
</dbReference>
<evidence type="ECO:0000256" key="1">
    <source>
        <dbReference type="ARBA" id="ARBA00005568"/>
    </source>
</evidence>
<evidence type="ECO:0000259" key="4">
    <source>
        <dbReference type="Pfam" id="PF03328"/>
    </source>
</evidence>
<dbReference type="Pfam" id="PF03328">
    <property type="entry name" value="HpcH_HpaI"/>
    <property type="match status" value="1"/>
</dbReference>
<dbReference type="AlphaFoldDB" id="X1HDV2"/>
<proteinExistence type="inferred from homology"/>
<dbReference type="PANTHER" id="PTHR30502">
    <property type="entry name" value="2-KETO-3-DEOXY-L-RHAMNONATE ALDOLASE"/>
    <property type="match status" value="1"/>
</dbReference>
<evidence type="ECO:0000256" key="2">
    <source>
        <dbReference type="ARBA" id="ARBA00022723"/>
    </source>
</evidence>
<feature type="non-terminal residue" evidence="5">
    <location>
        <position position="1"/>
    </location>
</feature>
<dbReference type="GO" id="GO:0016832">
    <property type="term" value="F:aldehyde-lyase activity"/>
    <property type="evidence" value="ECO:0007669"/>
    <property type="project" value="TreeGrafter"/>
</dbReference>
<sequence>HGPISMQSAQNMIRAAETANITPIIRVSSNDEALILRALDIGAQGIEIPQINSKSQAIKAVKSVKYSPQGERGVCRYVRAANYSSIDKFKYFKSANEETMIIAHIEGVEGINNLDEILSVPGIDVIFIGPYDLSQSLGIPGQVNHSLVVKKMKEVVLKCKQNKIAVGTFADDVKTAKSWISLGVQYMAFSVDVGILYDTSKTIVNKLKY</sequence>
<dbReference type="GO" id="GO:0005737">
    <property type="term" value="C:cytoplasm"/>
    <property type="evidence" value="ECO:0007669"/>
    <property type="project" value="TreeGrafter"/>
</dbReference>
<protein>
    <recommendedName>
        <fullName evidence="4">HpcH/HpaI aldolase/citrate lyase domain-containing protein</fullName>
    </recommendedName>
</protein>
<dbReference type="InterPro" id="IPR015813">
    <property type="entry name" value="Pyrv/PenolPyrv_kinase-like_dom"/>
</dbReference>
<comment type="similarity">
    <text evidence="1">Belongs to the HpcH/HpaI aldolase family.</text>
</comment>
<dbReference type="Gene3D" id="3.20.20.60">
    <property type="entry name" value="Phosphoenolpyruvate-binding domains"/>
    <property type="match status" value="1"/>
</dbReference>
<accession>X1HDV2</accession>
<dbReference type="PANTHER" id="PTHR30502:SF0">
    <property type="entry name" value="PHOSPHOENOLPYRUVATE CARBOXYLASE FAMILY PROTEIN"/>
    <property type="match status" value="1"/>
</dbReference>
<evidence type="ECO:0000256" key="3">
    <source>
        <dbReference type="ARBA" id="ARBA00023239"/>
    </source>
</evidence>
<evidence type="ECO:0000313" key="5">
    <source>
        <dbReference type="EMBL" id="GAH52004.1"/>
    </source>
</evidence>
<name>X1HDV2_9ZZZZ</name>
<dbReference type="SUPFAM" id="SSF51621">
    <property type="entry name" value="Phosphoenolpyruvate/pyruvate domain"/>
    <property type="match status" value="1"/>
</dbReference>
<dbReference type="GO" id="GO:0046872">
    <property type="term" value="F:metal ion binding"/>
    <property type="evidence" value="ECO:0007669"/>
    <property type="project" value="UniProtKB-KW"/>
</dbReference>
<reference evidence="5" key="1">
    <citation type="journal article" date="2014" name="Front. Microbiol.">
        <title>High frequency of phylogenetically diverse reductive dehalogenase-homologous genes in deep subseafloor sedimentary metagenomes.</title>
        <authorList>
            <person name="Kawai M."/>
            <person name="Futagami T."/>
            <person name="Toyoda A."/>
            <person name="Takaki Y."/>
            <person name="Nishi S."/>
            <person name="Hori S."/>
            <person name="Arai W."/>
            <person name="Tsubouchi T."/>
            <person name="Morono Y."/>
            <person name="Uchiyama I."/>
            <person name="Ito T."/>
            <person name="Fujiyama A."/>
            <person name="Inagaki F."/>
            <person name="Takami H."/>
        </authorList>
    </citation>
    <scope>NUCLEOTIDE SEQUENCE</scope>
    <source>
        <strain evidence="5">Expedition CK06-06</strain>
    </source>
</reference>
<organism evidence="5">
    <name type="scientific">marine sediment metagenome</name>
    <dbReference type="NCBI Taxonomy" id="412755"/>
    <lineage>
        <taxon>unclassified sequences</taxon>
        <taxon>metagenomes</taxon>
        <taxon>ecological metagenomes</taxon>
    </lineage>
</organism>
<dbReference type="InterPro" id="IPR005000">
    <property type="entry name" value="Aldolase/citrate-lyase_domain"/>
</dbReference>
<feature type="domain" description="HpcH/HpaI aldolase/citrate lyase" evidence="4">
    <location>
        <begin position="7"/>
        <end position="196"/>
    </location>
</feature>
<comment type="caution">
    <text evidence="5">The sequence shown here is derived from an EMBL/GenBank/DDBJ whole genome shotgun (WGS) entry which is preliminary data.</text>
</comment>
<keyword evidence="2" id="KW-0479">Metal-binding</keyword>
<gene>
    <name evidence="5" type="ORF">S03H2_27810</name>
</gene>
<keyword evidence="3" id="KW-0456">Lyase</keyword>
<dbReference type="EMBL" id="BARU01016739">
    <property type="protein sequence ID" value="GAH52004.1"/>
    <property type="molecule type" value="Genomic_DNA"/>
</dbReference>